<feature type="compositionally biased region" description="Basic and acidic residues" evidence="1">
    <location>
        <begin position="62"/>
        <end position="71"/>
    </location>
</feature>
<dbReference type="AlphaFoldDB" id="A0A914HXX5"/>
<feature type="signal peptide" evidence="2">
    <location>
        <begin position="1"/>
        <end position="23"/>
    </location>
</feature>
<organism evidence="3 4">
    <name type="scientific">Globodera rostochiensis</name>
    <name type="common">Golden nematode worm</name>
    <name type="synonym">Heterodera rostochiensis</name>
    <dbReference type="NCBI Taxonomy" id="31243"/>
    <lineage>
        <taxon>Eukaryota</taxon>
        <taxon>Metazoa</taxon>
        <taxon>Ecdysozoa</taxon>
        <taxon>Nematoda</taxon>
        <taxon>Chromadorea</taxon>
        <taxon>Rhabditida</taxon>
        <taxon>Tylenchina</taxon>
        <taxon>Tylenchomorpha</taxon>
        <taxon>Tylenchoidea</taxon>
        <taxon>Heteroderidae</taxon>
        <taxon>Heteroderinae</taxon>
        <taxon>Globodera</taxon>
    </lineage>
</organism>
<evidence type="ECO:0000256" key="1">
    <source>
        <dbReference type="SAM" id="MobiDB-lite"/>
    </source>
</evidence>
<evidence type="ECO:0000256" key="2">
    <source>
        <dbReference type="SAM" id="SignalP"/>
    </source>
</evidence>
<dbReference type="WBParaSite" id="Gr19_v10_g4803.t1">
    <property type="protein sequence ID" value="Gr19_v10_g4803.t1"/>
    <property type="gene ID" value="Gr19_v10_g4803"/>
</dbReference>
<evidence type="ECO:0000313" key="3">
    <source>
        <dbReference type="Proteomes" id="UP000887572"/>
    </source>
</evidence>
<proteinExistence type="predicted"/>
<name>A0A914HXX5_GLORO</name>
<keyword evidence="3" id="KW-1185">Reference proteome</keyword>
<accession>A0A914HXX5</accession>
<feature type="chain" id="PRO_5037938685" evidence="2">
    <location>
        <begin position="24"/>
        <end position="337"/>
    </location>
</feature>
<protein>
    <submittedName>
        <fullName evidence="4">Uncharacterized protein</fullName>
    </submittedName>
</protein>
<feature type="region of interest" description="Disordered" evidence="1">
    <location>
        <begin position="60"/>
        <end position="99"/>
    </location>
</feature>
<evidence type="ECO:0000313" key="4">
    <source>
        <dbReference type="WBParaSite" id="Gr19_v10_g4803.t1"/>
    </source>
</evidence>
<sequence>MLIELKKVFLKYILSFFVLQTLCVDQNEKEVGQILLDLKKGDANAFGEVQQKFKAISIGQSAEEKPKKQQNDDVINNGGRLKGQKESPTNKVKQNVPSNSVSAVHSFPANESHNKIRFVSNFFGAPIDCNAFDKIAIKRTERRKMAEEIGANKSALLLAGRSVDSALISIELLLLPFAADLSTNFDQIFFTEKIHFVSEAMAKQMLCLLIEPISVKILLNVYIEILQKRLPDDILLVFLNNSSMKAKEYMRRVKLYLATITESCNARSNLNIYYQMYKVVSKVLDNVGTEFDQSIEMANVLYKTKAFVNFVLGAIKQFLRKASEIGFERIKSENCKG</sequence>
<dbReference type="Proteomes" id="UP000887572">
    <property type="component" value="Unplaced"/>
</dbReference>
<keyword evidence="2" id="KW-0732">Signal</keyword>
<reference evidence="4" key="1">
    <citation type="submission" date="2022-11" db="UniProtKB">
        <authorList>
            <consortium name="WormBaseParasite"/>
        </authorList>
    </citation>
    <scope>IDENTIFICATION</scope>
</reference>
<feature type="compositionally biased region" description="Polar residues" evidence="1">
    <location>
        <begin position="86"/>
        <end position="99"/>
    </location>
</feature>